<reference evidence="3" key="1">
    <citation type="journal article" date="2020" name="mSystems">
        <title>Genome- and Community-Level Interaction Insights into Carbon Utilization and Element Cycling Functions of Hydrothermarchaeota in Hydrothermal Sediment.</title>
        <authorList>
            <person name="Zhou Z."/>
            <person name="Liu Y."/>
            <person name="Xu W."/>
            <person name="Pan J."/>
            <person name="Luo Z.H."/>
            <person name="Li M."/>
        </authorList>
    </citation>
    <scope>NUCLEOTIDE SEQUENCE [LARGE SCALE GENOMIC DNA]</scope>
    <source>
        <strain evidence="3">SpSt-222</strain>
    </source>
</reference>
<evidence type="ECO:0000256" key="1">
    <source>
        <dbReference type="PROSITE-ProRule" id="PRU00285"/>
    </source>
</evidence>
<sequence>MVIVRRGTRREGNRLQQEVVEAFQAWYVGFSPLLRMAARPWRPPLEVYEDERGLVVRAELAGLREDDINVVVSDSVLQISGVRRPREEGQRRTYHEMGIAYGPFEAEVLLPFPVDLDHVEAVYERGFLEVTLPRARVSRTVPLRTETDPES</sequence>
<comment type="caution">
    <text evidence="3">The sequence shown here is derived from an EMBL/GenBank/DDBJ whole genome shotgun (WGS) entry which is preliminary data.</text>
</comment>
<dbReference type="PANTHER" id="PTHR11527">
    <property type="entry name" value="HEAT-SHOCK PROTEIN 20 FAMILY MEMBER"/>
    <property type="match status" value="1"/>
</dbReference>
<dbReference type="Gene3D" id="2.60.40.790">
    <property type="match status" value="1"/>
</dbReference>
<dbReference type="PROSITE" id="PS01031">
    <property type="entry name" value="SHSP"/>
    <property type="match status" value="1"/>
</dbReference>
<dbReference type="InterPro" id="IPR002068">
    <property type="entry name" value="A-crystallin/Hsp20_dom"/>
</dbReference>
<name>A0A7C1FZJ7_THERO</name>
<accession>A0A7C1FZJ7</accession>
<comment type="similarity">
    <text evidence="1 2">Belongs to the small heat shock protein (HSP20) family.</text>
</comment>
<dbReference type="AlphaFoldDB" id="A0A7C1FZJ7"/>
<organism evidence="3">
    <name type="scientific">Thermomicrobium roseum</name>
    <dbReference type="NCBI Taxonomy" id="500"/>
    <lineage>
        <taxon>Bacteria</taxon>
        <taxon>Pseudomonadati</taxon>
        <taxon>Thermomicrobiota</taxon>
        <taxon>Thermomicrobia</taxon>
        <taxon>Thermomicrobiales</taxon>
        <taxon>Thermomicrobiaceae</taxon>
        <taxon>Thermomicrobium</taxon>
    </lineage>
</organism>
<evidence type="ECO:0000256" key="2">
    <source>
        <dbReference type="RuleBase" id="RU003616"/>
    </source>
</evidence>
<dbReference type="SUPFAM" id="SSF49764">
    <property type="entry name" value="HSP20-like chaperones"/>
    <property type="match status" value="1"/>
</dbReference>
<evidence type="ECO:0000313" key="3">
    <source>
        <dbReference type="EMBL" id="HEF66011.1"/>
    </source>
</evidence>
<dbReference type="EMBL" id="DSJL01000011">
    <property type="protein sequence ID" value="HEF66011.1"/>
    <property type="molecule type" value="Genomic_DNA"/>
</dbReference>
<gene>
    <name evidence="3" type="ORF">ENP47_10495</name>
</gene>
<protein>
    <submittedName>
        <fullName evidence="3">Hsp20/alpha crystallin family protein</fullName>
    </submittedName>
</protein>
<dbReference type="CDD" id="cd06464">
    <property type="entry name" value="ACD_sHsps-like"/>
    <property type="match status" value="1"/>
</dbReference>
<proteinExistence type="inferred from homology"/>
<dbReference type="InterPro" id="IPR031107">
    <property type="entry name" value="Small_HSP"/>
</dbReference>
<dbReference type="Pfam" id="PF00011">
    <property type="entry name" value="HSP20"/>
    <property type="match status" value="1"/>
</dbReference>
<dbReference type="InterPro" id="IPR008978">
    <property type="entry name" value="HSP20-like_chaperone"/>
</dbReference>